<comment type="caution">
    <text evidence="1">The sequence shown here is derived from an EMBL/GenBank/DDBJ whole genome shotgun (WGS) entry which is preliminary data.</text>
</comment>
<reference evidence="1 2" key="1">
    <citation type="journal article" date="2024" name="Nat. Commun.">
        <title>Phylogenomics reveals the evolutionary origins of lichenization in chlorophyte algae.</title>
        <authorList>
            <person name="Puginier C."/>
            <person name="Libourel C."/>
            <person name="Otte J."/>
            <person name="Skaloud P."/>
            <person name="Haon M."/>
            <person name="Grisel S."/>
            <person name="Petersen M."/>
            <person name="Berrin J.G."/>
            <person name="Delaux P.M."/>
            <person name="Dal Grande F."/>
            <person name="Keller J."/>
        </authorList>
    </citation>
    <scope>NUCLEOTIDE SEQUENCE [LARGE SCALE GENOMIC DNA]</scope>
    <source>
        <strain evidence="1 2">SAG 216-7</strain>
    </source>
</reference>
<dbReference type="PANTHER" id="PTHR48146:SF2">
    <property type="entry name" value="K-STIMULATED PYROPHOSPHATE-ENERGIZED SODIUM PUMP PROTEIN"/>
    <property type="match status" value="1"/>
</dbReference>
<protein>
    <submittedName>
        <fullName evidence="1">Uncharacterized protein</fullName>
    </submittedName>
</protein>
<evidence type="ECO:0000313" key="2">
    <source>
        <dbReference type="Proteomes" id="UP001491310"/>
    </source>
</evidence>
<dbReference type="Proteomes" id="UP001491310">
    <property type="component" value="Unassembled WGS sequence"/>
</dbReference>
<dbReference type="EMBL" id="JALJOT010000003">
    <property type="protein sequence ID" value="KAK9916457.1"/>
    <property type="molecule type" value="Genomic_DNA"/>
</dbReference>
<gene>
    <name evidence="1" type="ORF">WJX75_002835</name>
</gene>
<name>A0ABR2YXT8_9CHLO</name>
<evidence type="ECO:0000313" key="1">
    <source>
        <dbReference type="EMBL" id="KAK9916457.1"/>
    </source>
</evidence>
<keyword evidence="2" id="KW-1185">Reference proteome</keyword>
<sequence>MVSPVKPNSKITERLAREVLRKLRLAIEADRKEDREIICGEVFTDLTGTLDDLAKEELDIELERSCRFYEILAPYFRKKWDAAEGLLYICRKLLSQPYVAPVYAMLLYQWLLANKDAGGAEQRQKHVNLLVAGAGQLFWSDVHSSLIHFQPLYTFMANEVVLSSDRRRLDTLPPQSRAKLLSVVAAFLPYYTPSAALGQALASFPSPGHTAEDGGHVDWEGADFVIGDVCDTLRMMRAEHSLLKYLDALVGLKDSPFFQRCKRITRLRLQAELYGLTQVGGPRYVPRAVNKAAFRVLDALFPMGAFSRRAVSLLFRLWLHPGEWPRAVAATARTAGRVLTGWLRYLLPSRTSTTMQPLSADALSNGHQSVHAKAF</sequence>
<organism evidence="1 2">
    <name type="scientific">Coccomyxa subellipsoidea</name>
    <dbReference type="NCBI Taxonomy" id="248742"/>
    <lineage>
        <taxon>Eukaryota</taxon>
        <taxon>Viridiplantae</taxon>
        <taxon>Chlorophyta</taxon>
        <taxon>core chlorophytes</taxon>
        <taxon>Trebouxiophyceae</taxon>
        <taxon>Trebouxiophyceae incertae sedis</taxon>
        <taxon>Coccomyxaceae</taxon>
        <taxon>Coccomyxa</taxon>
    </lineage>
</organism>
<proteinExistence type="predicted"/>
<dbReference type="PANTHER" id="PTHR48146">
    <property type="entry name" value="K-STIMULATED PYROPHOSPHATE-ENERGIZED SODIUM PUMP PROTEIN"/>
    <property type="match status" value="1"/>
</dbReference>
<accession>A0ABR2YXT8</accession>